<reference evidence="2 5" key="2">
    <citation type="submission" date="2018-07" db="EMBL/GenBank/DDBJ databases">
        <title>The molecular basis for the intramolecular migration of carboxyl group in the catabolism of para-hydroxybenzoate via gentisate.</title>
        <authorList>
            <person name="Zhao H."/>
            <person name="Xu Y."/>
            <person name="Lin S."/>
            <person name="Spain J.C."/>
            <person name="Zhou N.-Y."/>
        </authorList>
    </citation>
    <scope>NUCLEOTIDE SEQUENCE [LARGE SCALE GENOMIC DNA]</scope>
    <source>
        <strain evidence="2 5">PHB-7a</strain>
    </source>
</reference>
<dbReference type="InterPro" id="IPR036271">
    <property type="entry name" value="Tet_transcr_reg_TetR-rel_C_sf"/>
</dbReference>
<feature type="domain" description="TetR transcriptional regulator CgmR-like C-terminal" evidence="1">
    <location>
        <begin position="4"/>
        <end position="84"/>
    </location>
</feature>
<evidence type="ECO:0000313" key="5">
    <source>
        <dbReference type="Proteomes" id="UP000260457"/>
    </source>
</evidence>
<dbReference type="EMBL" id="CP030926">
    <property type="protein sequence ID" value="AXN39774.1"/>
    <property type="molecule type" value="Genomic_DNA"/>
</dbReference>
<dbReference type="InterPro" id="IPR041479">
    <property type="entry name" value="TetR_CgmR_C"/>
</dbReference>
<sequence length="84" mass="9507">MDHNAELNVGIIAASMLNPSLSESMSKSYQYMQNKVEQDNINPITATIIRLAIDGLYYSELFNIAPLDDKMNKEVIQQLINMTK</sequence>
<evidence type="ECO:0000259" key="1">
    <source>
        <dbReference type="Pfam" id="PF17937"/>
    </source>
</evidence>
<evidence type="ECO:0000313" key="2">
    <source>
        <dbReference type="EMBL" id="AXN39774.1"/>
    </source>
</evidence>
<organism evidence="3 4">
    <name type="scientific">Peribacillus butanolivorans</name>
    <dbReference type="NCBI Taxonomy" id="421767"/>
    <lineage>
        <taxon>Bacteria</taxon>
        <taxon>Bacillati</taxon>
        <taxon>Bacillota</taxon>
        <taxon>Bacilli</taxon>
        <taxon>Bacillales</taxon>
        <taxon>Bacillaceae</taxon>
        <taxon>Peribacillus</taxon>
    </lineage>
</organism>
<dbReference type="Gene3D" id="1.10.357.10">
    <property type="entry name" value="Tetracycline Repressor, domain 2"/>
    <property type="match status" value="1"/>
</dbReference>
<gene>
    <name evidence="3" type="ORF">CN689_16110</name>
    <name evidence="2" type="ORF">DTO10_16345</name>
</gene>
<dbReference type="EMBL" id="NUEQ01000027">
    <property type="protein sequence ID" value="PEJ31713.1"/>
    <property type="molecule type" value="Genomic_DNA"/>
</dbReference>
<dbReference type="SUPFAM" id="SSF48498">
    <property type="entry name" value="Tetracyclin repressor-like, C-terminal domain"/>
    <property type="match status" value="1"/>
</dbReference>
<accession>A0AAX0S0S6</accession>
<evidence type="ECO:0000313" key="3">
    <source>
        <dbReference type="EMBL" id="PEJ31713.1"/>
    </source>
</evidence>
<reference evidence="3 4" key="1">
    <citation type="submission" date="2017-09" db="EMBL/GenBank/DDBJ databases">
        <title>Large-scale bioinformatics analysis of Bacillus genomes uncovers conserved roles of natural products in bacterial physiology.</title>
        <authorList>
            <consortium name="Agbiome Team Llc"/>
            <person name="Bleich R.M."/>
            <person name="Kirk G.J."/>
            <person name="Santa Maria K.C."/>
            <person name="Allen S.E."/>
            <person name="Farag S."/>
            <person name="Shank E.A."/>
            <person name="Bowers A."/>
        </authorList>
    </citation>
    <scope>NUCLEOTIDE SEQUENCE [LARGE SCALE GENOMIC DNA]</scope>
    <source>
        <strain evidence="3 4">AFS003229</strain>
    </source>
</reference>
<dbReference type="RefSeq" id="WP_098176609.1">
    <property type="nucleotide sequence ID" value="NZ_CP030926.1"/>
</dbReference>
<protein>
    <recommendedName>
        <fullName evidence="1">TetR transcriptional regulator CgmR-like C-terminal domain-containing protein</fullName>
    </recommendedName>
</protein>
<dbReference type="Proteomes" id="UP000260457">
    <property type="component" value="Chromosome"/>
</dbReference>
<dbReference type="Pfam" id="PF17937">
    <property type="entry name" value="TetR_C_28"/>
    <property type="match status" value="1"/>
</dbReference>
<evidence type="ECO:0000313" key="4">
    <source>
        <dbReference type="Proteomes" id="UP000220106"/>
    </source>
</evidence>
<proteinExistence type="predicted"/>
<name>A0AAX0S0S6_9BACI</name>
<keyword evidence="5" id="KW-1185">Reference proteome</keyword>
<dbReference type="Proteomes" id="UP000220106">
    <property type="component" value="Unassembled WGS sequence"/>
</dbReference>
<dbReference type="AlphaFoldDB" id="A0AAX0S0S6"/>
<dbReference type="GeneID" id="95401909"/>
<dbReference type="KEGG" id="pbut:DTO10_16345"/>